<dbReference type="SMART" id="SM00421">
    <property type="entry name" value="HTH_LUXR"/>
    <property type="match status" value="1"/>
</dbReference>
<dbReference type="CDD" id="cd06170">
    <property type="entry name" value="LuxR_C_like"/>
    <property type="match status" value="1"/>
</dbReference>
<reference evidence="6 7" key="1">
    <citation type="submission" date="2018-06" db="EMBL/GenBank/DDBJ databases">
        <authorList>
            <consortium name="Pathogen Informatics"/>
            <person name="Doyle S."/>
        </authorList>
    </citation>
    <scope>NUCLEOTIDE SEQUENCE [LARGE SCALE GENOMIC DNA]</scope>
    <source>
        <strain evidence="6 7">NCTC1934</strain>
    </source>
</reference>
<dbReference type="RefSeq" id="WP_051036647.1">
    <property type="nucleotide sequence ID" value="NZ_UGRY01000002.1"/>
</dbReference>
<evidence type="ECO:0000313" key="7">
    <source>
        <dbReference type="Proteomes" id="UP000255467"/>
    </source>
</evidence>
<name>A0A378YD72_9NOCA</name>
<dbReference type="InterPro" id="IPR016032">
    <property type="entry name" value="Sig_transdc_resp-reg_C-effctor"/>
</dbReference>
<dbReference type="PANTHER" id="PTHR44688:SF16">
    <property type="entry name" value="DNA-BINDING TRANSCRIPTIONAL ACTIVATOR DEVR_DOSR"/>
    <property type="match status" value="1"/>
</dbReference>
<dbReference type="GO" id="GO:0003677">
    <property type="term" value="F:DNA binding"/>
    <property type="evidence" value="ECO:0007669"/>
    <property type="project" value="UniProtKB-KW"/>
</dbReference>
<dbReference type="Pfam" id="PF00196">
    <property type="entry name" value="GerE"/>
    <property type="match status" value="1"/>
</dbReference>
<evidence type="ECO:0000313" key="6">
    <source>
        <dbReference type="EMBL" id="SUA75034.1"/>
    </source>
</evidence>
<feature type="compositionally biased region" description="Basic residues" evidence="4">
    <location>
        <begin position="124"/>
        <end position="137"/>
    </location>
</feature>
<dbReference type="GO" id="GO:0006355">
    <property type="term" value="P:regulation of DNA-templated transcription"/>
    <property type="evidence" value="ECO:0007669"/>
    <property type="project" value="InterPro"/>
</dbReference>
<dbReference type="PROSITE" id="PS00622">
    <property type="entry name" value="HTH_LUXR_1"/>
    <property type="match status" value="1"/>
</dbReference>
<dbReference type="InterPro" id="IPR036388">
    <property type="entry name" value="WH-like_DNA-bd_sf"/>
</dbReference>
<protein>
    <submittedName>
        <fullName evidence="6">Transcriptional regulatory protein devR (DosR)</fullName>
    </submittedName>
</protein>
<evidence type="ECO:0000256" key="4">
    <source>
        <dbReference type="SAM" id="MobiDB-lite"/>
    </source>
</evidence>
<evidence type="ECO:0000256" key="1">
    <source>
        <dbReference type="ARBA" id="ARBA00023015"/>
    </source>
</evidence>
<keyword evidence="2" id="KW-0238">DNA-binding</keyword>
<gene>
    <name evidence="6" type="primary">devR_2</name>
    <name evidence="6" type="ORF">NCTC1934_01876</name>
</gene>
<dbReference type="PRINTS" id="PR00038">
    <property type="entry name" value="HTHLUXR"/>
</dbReference>
<keyword evidence="7" id="KW-1185">Reference proteome</keyword>
<dbReference type="InterPro" id="IPR000792">
    <property type="entry name" value="Tscrpt_reg_LuxR_C"/>
</dbReference>
<keyword evidence="3" id="KW-0804">Transcription</keyword>
<dbReference type="PANTHER" id="PTHR44688">
    <property type="entry name" value="DNA-BINDING TRANSCRIPTIONAL ACTIVATOR DEVR_DOSR"/>
    <property type="match status" value="1"/>
</dbReference>
<proteinExistence type="predicted"/>
<evidence type="ECO:0000259" key="5">
    <source>
        <dbReference type="PROSITE" id="PS50043"/>
    </source>
</evidence>
<dbReference type="OrthoDB" id="5476461at2"/>
<feature type="region of interest" description="Disordered" evidence="4">
    <location>
        <begin position="117"/>
        <end position="149"/>
    </location>
</feature>
<dbReference type="STRING" id="1406858.GCA_000710895_02734"/>
<evidence type="ECO:0000256" key="2">
    <source>
        <dbReference type="ARBA" id="ARBA00023125"/>
    </source>
</evidence>
<feature type="domain" description="HTH luxR-type" evidence="5">
    <location>
        <begin position="54"/>
        <end position="119"/>
    </location>
</feature>
<dbReference type="AlphaFoldDB" id="A0A378YD72"/>
<keyword evidence="1" id="KW-0805">Transcription regulation</keyword>
<dbReference type="Gene3D" id="1.10.10.10">
    <property type="entry name" value="Winged helix-like DNA-binding domain superfamily/Winged helix DNA-binding domain"/>
    <property type="match status" value="1"/>
</dbReference>
<dbReference type="PROSITE" id="PS50043">
    <property type="entry name" value="HTH_LUXR_2"/>
    <property type="match status" value="1"/>
</dbReference>
<dbReference type="SUPFAM" id="SSF46894">
    <property type="entry name" value="C-terminal effector domain of the bipartite response regulators"/>
    <property type="match status" value="1"/>
</dbReference>
<dbReference type="Proteomes" id="UP000255467">
    <property type="component" value="Unassembled WGS sequence"/>
</dbReference>
<dbReference type="EMBL" id="UGRY01000002">
    <property type="protein sequence ID" value="SUA75034.1"/>
    <property type="molecule type" value="Genomic_DNA"/>
</dbReference>
<organism evidence="6 7">
    <name type="scientific">Nocardia otitidiscaviarum</name>
    <dbReference type="NCBI Taxonomy" id="1823"/>
    <lineage>
        <taxon>Bacteria</taxon>
        <taxon>Bacillati</taxon>
        <taxon>Actinomycetota</taxon>
        <taxon>Actinomycetes</taxon>
        <taxon>Mycobacteriales</taxon>
        <taxon>Nocardiaceae</taxon>
        <taxon>Nocardia</taxon>
    </lineage>
</organism>
<evidence type="ECO:0000256" key="3">
    <source>
        <dbReference type="ARBA" id="ARBA00023163"/>
    </source>
</evidence>
<accession>A0A378YD72</accession>
<sequence length="149" mass="16126">MRFLERTQALEALHAACADIAAGTATVVEVTIAGETGLFVRTSPQPGPLCRSTLRNHPARLTPRQQDVLELVCAGLTNPEIADRLYLSVRTVDHHVSSILAKLGVPNRRAARAAALHHQATAPHARRRAAHTRRHRSTPAAVTHLSHTA</sequence>